<evidence type="ECO:0000256" key="3">
    <source>
        <dbReference type="SAM" id="SignalP"/>
    </source>
</evidence>
<accession>A0ABC8QZY0</accession>
<dbReference type="InterPro" id="IPR006969">
    <property type="entry name" value="Stig-like"/>
</dbReference>
<feature type="chain" id="PRO_5044890957" description="Stigma-specific STIG1-like protein 1" evidence="3">
    <location>
        <begin position="23"/>
        <end position="151"/>
    </location>
</feature>
<keyword evidence="2 3" id="KW-0732">Signal</keyword>
<evidence type="ECO:0000313" key="4">
    <source>
        <dbReference type="EMBL" id="CAK9137252.1"/>
    </source>
</evidence>
<keyword evidence="5" id="KW-1185">Reference proteome</keyword>
<dbReference type="PANTHER" id="PTHR33227:SF28">
    <property type="entry name" value="STIGMA-SPECIFIC STIG1-LIKE PROTEIN 1"/>
    <property type="match status" value="1"/>
</dbReference>
<sequence>MESSKLLIILLVLTATTITLFATPTREALRLNGDEDSIYHFHAPKGEDASSLRRSGRFLAQKPRSVMTFDQYPRACAAKGSAGPDCCRKQCVNVMTDSLNCGKCGKKCKYSEICCQGWCVNPTVDEKHCGRCNNRCKKGSSCAYDLCSYSN</sequence>
<dbReference type="EMBL" id="CAUOFW020000814">
    <property type="protein sequence ID" value="CAK9137252.1"/>
    <property type="molecule type" value="Genomic_DNA"/>
</dbReference>
<dbReference type="AlphaFoldDB" id="A0ABC8QZY0"/>
<comment type="caution">
    <text evidence="4">The sequence shown here is derived from an EMBL/GenBank/DDBJ whole genome shotgun (WGS) entry which is preliminary data.</text>
</comment>
<feature type="signal peptide" evidence="3">
    <location>
        <begin position="1"/>
        <end position="22"/>
    </location>
</feature>
<dbReference type="PANTHER" id="PTHR33227">
    <property type="entry name" value="STIGMA-SPECIFIC STIG1-LIKE PROTEIN 3"/>
    <property type="match status" value="1"/>
</dbReference>
<evidence type="ECO:0000313" key="5">
    <source>
        <dbReference type="Proteomes" id="UP001642360"/>
    </source>
</evidence>
<comment type="similarity">
    <text evidence="1">Belongs to the STIG1 family.</text>
</comment>
<evidence type="ECO:0000256" key="2">
    <source>
        <dbReference type="ARBA" id="ARBA00022729"/>
    </source>
</evidence>
<evidence type="ECO:0000256" key="1">
    <source>
        <dbReference type="ARBA" id="ARBA00006010"/>
    </source>
</evidence>
<organism evidence="4 5">
    <name type="scientific">Ilex paraguariensis</name>
    <name type="common">yerba mate</name>
    <dbReference type="NCBI Taxonomy" id="185542"/>
    <lineage>
        <taxon>Eukaryota</taxon>
        <taxon>Viridiplantae</taxon>
        <taxon>Streptophyta</taxon>
        <taxon>Embryophyta</taxon>
        <taxon>Tracheophyta</taxon>
        <taxon>Spermatophyta</taxon>
        <taxon>Magnoliopsida</taxon>
        <taxon>eudicotyledons</taxon>
        <taxon>Gunneridae</taxon>
        <taxon>Pentapetalae</taxon>
        <taxon>asterids</taxon>
        <taxon>campanulids</taxon>
        <taxon>Aquifoliales</taxon>
        <taxon>Aquifoliaceae</taxon>
        <taxon>Ilex</taxon>
    </lineage>
</organism>
<evidence type="ECO:0008006" key="6">
    <source>
        <dbReference type="Google" id="ProtNLM"/>
    </source>
</evidence>
<dbReference type="Pfam" id="PF04885">
    <property type="entry name" value="Stig1"/>
    <property type="match status" value="1"/>
</dbReference>
<protein>
    <recommendedName>
        <fullName evidence="6">Stigma-specific STIG1-like protein 1</fullName>
    </recommendedName>
</protein>
<gene>
    <name evidence="4" type="ORF">ILEXP_LOCUS4277</name>
</gene>
<dbReference type="Proteomes" id="UP001642360">
    <property type="component" value="Unassembled WGS sequence"/>
</dbReference>
<proteinExistence type="inferred from homology"/>
<name>A0ABC8QZY0_9AQUA</name>
<reference evidence="4 5" key="1">
    <citation type="submission" date="2024-02" db="EMBL/GenBank/DDBJ databases">
        <authorList>
            <person name="Vignale AGUSTIN F."/>
            <person name="Sosa J E."/>
            <person name="Modenutti C."/>
        </authorList>
    </citation>
    <scope>NUCLEOTIDE SEQUENCE [LARGE SCALE GENOMIC DNA]</scope>
</reference>